<protein>
    <submittedName>
        <fullName evidence="2">Uncharacterized protein</fullName>
    </submittedName>
</protein>
<feature type="region of interest" description="Disordered" evidence="1">
    <location>
        <begin position="1"/>
        <end position="20"/>
    </location>
</feature>
<organism evidence="2 3">
    <name type="scientific">Zasmidium cellare</name>
    <name type="common">Wine cellar mold</name>
    <name type="synonym">Racodium cellare</name>
    <dbReference type="NCBI Taxonomy" id="395010"/>
    <lineage>
        <taxon>Eukaryota</taxon>
        <taxon>Fungi</taxon>
        <taxon>Dikarya</taxon>
        <taxon>Ascomycota</taxon>
        <taxon>Pezizomycotina</taxon>
        <taxon>Dothideomycetes</taxon>
        <taxon>Dothideomycetidae</taxon>
        <taxon>Mycosphaerellales</taxon>
        <taxon>Mycosphaerellaceae</taxon>
        <taxon>Zasmidium</taxon>
    </lineage>
</organism>
<feature type="region of interest" description="Disordered" evidence="1">
    <location>
        <begin position="253"/>
        <end position="491"/>
    </location>
</feature>
<accession>A0ABR0EWZ1</accession>
<feature type="compositionally biased region" description="Basic residues" evidence="1">
    <location>
        <begin position="416"/>
        <end position="425"/>
    </location>
</feature>
<comment type="caution">
    <text evidence="2">The sequence shown here is derived from an EMBL/GenBank/DDBJ whole genome shotgun (WGS) entry which is preliminary data.</text>
</comment>
<evidence type="ECO:0000313" key="3">
    <source>
        <dbReference type="Proteomes" id="UP001305779"/>
    </source>
</evidence>
<feature type="compositionally biased region" description="Low complexity" evidence="1">
    <location>
        <begin position="583"/>
        <end position="595"/>
    </location>
</feature>
<dbReference type="EMBL" id="JAXOVC010000002">
    <property type="protein sequence ID" value="KAK4506017.1"/>
    <property type="molecule type" value="Genomic_DNA"/>
</dbReference>
<feature type="compositionally biased region" description="Acidic residues" evidence="1">
    <location>
        <begin position="319"/>
        <end position="329"/>
    </location>
</feature>
<feature type="region of interest" description="Disordered" evidence="1">
    <location>
        <begin position="156"/>
        <end position="181"/>
    </location>
</feature>
<feature type="compositionally biased region" description="Basic and acidic residues" evidence="1">
    <location>
        <begin position="156"/>
        <end position="177"/>
    </location>
</feature>
<feature type="region of interest" description="Disordered" evidence="1">
    <location>
        <begin position="529"/>
        <end position="615"/>
    </location>
</feature>
<sequence>MALHVSSAEQVNGTQSPSAEQEELYDQLLRLRDAVIAGTHPQLKLPPAAIEELLKAQRQTPAASAESTPPAVNGFASNDVAFEANGITNNTQQFSHTPTLPGLPGLQASTNTLVNNNSVHTPQKPSSSGTLHPIFLEKSDSLVRAEGQLKRQRIERELQNQYDQRKPAHGNRDKDAAADAPSSLDVEAILAKASARAPHISGLVPPKASTPSSFDENDYYSSQVESEWSSPRSASKVSDRAAGADFNGIHESSNAASASHAKTSAAAPQPRQSGNLPFQDVYHVDDDDDDDEYDPEDVTVFGSFPNGNNATVGGHITPPEDDDDSEYEPGEITQESAVPTPHDQGQHSSQPSPQVPVIRNHLTHIAAPQPNRVSPLAVAKHPSIELELINGKPEVVQKRRRNHSRASSGSPPFTGGKKKGKKKRKRDQEHTSRNNKKSRRERNAAAHSPQYPAQDQPYIKDEPISPPPFANIPEVQPYGQRATQYRPSDIDLVSPRHVPQYAHGAPRSALRYEYAAPASPAVVRVASPAHRAVHRDTQDLRRVASLHYAQRPPSPAQQAYSPAPSRTVSMTYGDPRLSRAVEVEPPQYQEQPPQEAVRYVRHERSRSPPRLQEYQDPYARVSSPAMMPPPAAPPRRIVVDQYGNRYYAAEPAPAQPPPSARASVAPVERRSTMELGYERAPSRMATSYAQPSAAPTQYEAADRMAPPPPRRPVPDERTTNVDAGGYRVRDYEPSSSQVRYVEAPTSPTYQPVLAARYDAMPPPPPREPTSPVYAPIRSYSVRPEESAPMPTPTGYAPRQASVAPVQYARQEPAATPARAMSVVPGYEQPAPAARAYSQAPGPVRYLDQYGREVYPSEVRQVPALDYRYQQ</sequence>
<feature type="compositionally biased region" description="Low complexity" evidence="1">
    <location>
        <begin position="548"/>
        <end position="566"/>
    </location>
</feature>
<gene>
    <name evidence="2" type="ORF">PRZ48_003982</name>
</gene>
<feature type="compositionally biased region" description="Low complexity" evidence="1">
    <location>
        <begin position="253"/>
        <end position="267"/>
    </location>
</feature>
<feature type="region of interest" description="Disordered" evidence="1">
    <location>
        <begin position="649"/>
        <end position="744"/>
    </location>
</feature>
<feature type="compositionally biased region" description="Polar residues" evidence="1">
    <location>
        <begin position="684"/>
        <end position="695"/>
    </location>
</feature>
<keyword evidence="3" id="KW-1185">Reference proteome</keyword>
<name>A0ABR0EWZ1_ZASCE</name>
<reference evidence="2 3" key="1">
    <citation type="journal article" date="2023" name="G3 (Bethesda)">
        <title>A chromosome-level genome assembly of Zasmidium syzygii isolated from banana leaves.</title>
        <authorList>
            <person name="van Westerhoven A.C."/>
            <person name="Mehrabi R."/>
            <person name="Talebi R."/>
            <person name="Steentjes M.B.F."/>
            <person name="Corcolon B."/>
            <person name="Chong P.A."/>
            <person name="Kema G.H.J."/>
            <person name="Seidl M.F."/>
        </authorList>
    </citation>
    <scope>NUCLEOTIDE SEQUENCE [LARGE SCALE GENOMIC DNA]</scope>
    <source>
        <strain evidence="2 3">P124</strain>
    </source>
</reference>
<feature type="compositionally biased region" description="Acidic residues" evidence="1">
    <location>
        <begin position="285"/>
        <end position="297"/>
    </location>
</feature>
<evidence type="ECO:0000256" key="1">
    <source>
        <dbReference type="SAM" id="MobiDB-lite"/>
    </source>
</evidence>
<feature type="compositionally biased region" description="Basic and acidic residues" evidence="1">
    <location>
        <begin position="667"/>
        <end position="681"/>
    </location>
</feature>
<dbReference type="Proteomes" id="UP001305779">
    <property type="component" value="Unassembled WGS sequence"/>
</dbReference>
<evidence type="ECO:0000313" key="2">
    <source>
        <dbReference type="EMBL" id="KAK4506017.1"/>
    </source>
</evidence>
<proteinExistence type="predicted"/>
<feature type="compositionally biased region" description="Polar residues" evidence="1">
    <location>
        <begin position="7"/>
        <end position="19"/>
    </location>
</feature>